<reference evidence="8" key="1">
    <citation type="submission" date="2019-10" db="EMBL/GenBank/DDBJ databases">
        <title>Streptomyces sp. nov., a novel actinobacterium isolated from alkaline environment.</title>
        <authorList>
            <person name="Golinska P."/>
        </authorList>
    </citation>
    <scope>NUCLEOTIDE SEQUENCE [LARGE SCALE GENOMIC DNA]</scope>
    <source>
        <strain evidence="8">DSM 42108</strain>
    </source>
</reference>
<dbReference type="InterPro" id="IPR001647">
    <property type="entry name" value="HTH_TetR"/>
</dbReference>
<dbReference type="SUPFAM" id="SSF46689">
    <property type="entry name" value="Homeodomain-like"/>
    <property type="match status" value="1"/>
</dbReference>
<comment type="caution">
    <text evidence="7">The sequence shown here is derived from an EMBL/GenBank/DDBJ whole genome shotgun (WGS) entry which is preliminary data.</text>
</comment>
<dbReference type="GO" id="GO:0003700">
    <property type="term" value="F:DNA-binding transcription factor activity"/>
    <property type="evidence" value="ECO:0007669"/>
    <property type="project" value="TreeGrafter"/>
</dbReference>
<feature type="compositionally biased region" description="Basic and acidic residues" evidence="5">
    <location>
        <begin position="205"/>
        <end position="219"/>
    </location>
</feature>
<dbReference type="RefSeq" id="WP_182662218.1">
    <property type="nucleotide sequence ID" value="NZ_VKHS01000141.1"/>
</dbReference>
<keyword evidence="8" id="KW-1185">Reference proteome</keyword>
<dbReference type="AlphaFoldDB" id="A0A7W3T275"/>
<feature type="domain" description="HTH tetR-type" evidence="6">
    <location>
        <begin position="13"/>
        <end position="73"/>
    </location>
</feature>
<name>A0A7W3T275_9ACTN</name>
<gene>
    <name evidence="7" type="ORF">FOE67_08700</name>
</gene>
<dbReference type="InterPro" id="IPR041347">
    <property type="entry name" value="MftR_C"/>
</dbReference>
<evidence type="ECO:0000313" key="7">
    <source>
        <dbReference type="EMBL" id="MBB0229589.1"/>
    </source>
</evidence>
<feature type="DNA-binding region" description="H-T-H motif" evidence="4">
    <location>
        <begin position="36"/>
        <end position="55"/>
    </location>
</feature>
<evidence type="ECO:0000256" key="5">
    <source>
        <dbReference type="SAM" id="MobiDB-lite"/>
    </source>
</evidence>
<proteinExistence type="predicted"/>
<dbReference type="InterPro" id="IPR009057">
    <property type="entry name" value="Homeodomain-like_sf"/>
</dbReference>
<evidence type="ECO:0000313" key="8">
    <source>
        <dbReference type="Proteomes" id="UP000530234"/>
    </source>
</evidence>
<dbReference type="Pfam" id="PF17754">
    <property type="entry name" value="TetR_C_14"/>
    <property type="match status" value="1"/>
</dbReference>
<dbReference type="PROSITE" id="PS01081">
    <property type="entry name" value="HTH_TETR_1"/>
    <property type="match status" value="1"/>
</dbReference>
<keyword evidence="3" id="KW-0804">Transcription</keyword>
<evidence type="ECO:0000256" key="4">
    <source>
        <dbReference type="PROSITE-ProRule" id="PRU00335"/>
    </source>
</evidence>
<evidence type="ECO:0000256" key="3">
    <source>
        <dbReference type="ARBA" id="ARBA00023163"/>
    </source>
</evidence>
<dbReference type="InterPro" id="IPR023772">
    <property type="entry name" value="DNA-bd_HTH_TetR-type_CS"/>
</dbReference>
<dbReference type="Proteomes" id="UP000530234">
    <property type="component" value="Unassembled WGS sequence"/>
</dbReference>
<keyword evidence="2 4" id="KW-0238">DNA-binding</keyword>
<keyword evidence="1" id="KW-0805">Transcription regulation</keyword>
<organism evidence="7 8">
    <name type="scientific">Streptomyces calidiresistens</name>
    <dbReference type="NCBI Taxonomy" id="1485586"/>
    <lineage>
        <taxon>Bacteria</taxon>
        <taxon>Bacillati</taxon>
        <taxon>Actinomycetota</taxon>
        <taxon>Actinomycetes</taxon>
        <taxon>Kitasatosporales</taxon>
        <taxon>Streptomycetaceae</taxon>
        <taxon>Streptomyces</taxon>
    </lineage>
</organism>
<dbReference type="GO" id="GO:0000976">
    <property type="term" value="F:transcription cis-regulatory region binding"/>
    <property type="evidence" value="ECO:0007669"/>
    <property type="project" value="TreeGrafter"/>
</dbReference>
<dbReference type="InterPro" id="IPR050109">
    <property type="entry name" value="HTH-type_TetR-like_transc_reg"/>
</dbReference>
<dbReference type="Gene3D" id="1.10.10.60">
    <property type="entry name" value="Homeodomain-like"/>
    <property type="match status" value="1"/>
</dbReference>
<dbReference type="EMBL" id="VKHS01000141">
    <property type="protein sequence ID" value="MBB0229589.1"/>
    <property type="molecule type" value="Genomic_DNA"/>
</dbReference>
<evidence type="ECO:0000259" key="6">
    <source>
        <dbReference type="PROSITE" id="PS50977"/>
    </source>
</evidence>
<dbReference type="Gene3D" id="1.10.357.10">
    <property type="entry name" value="Tetracycline Repressor, domain 2"/>
    <property type="match status" value="1"/>
</dbReference>
<dbReference type="PROSITE" id="PS50977">
    <property type="entry name" value="HTH_TETR_2"/>
    <property type="match status" value="1"/>
</dbReference>
<dbReference type="PRINTS" id="PR00455">
    <property type="entry name" value="HTHTETR"/>
</dbReference>
<evidence type="ECO:0000256" key="2">
    <source>
        <dbReference type="ARBA" id="ARBA00023125"/>
    </source>
</evidence>
<sequence length="219" mass="24059">MVEPPSLRERKRRAVRTEITDTAMRLFAEHGFEATTIDRIAAAAGISRRSFFHYFGSKEELVLGDTEALGESVRAALEARPVEESAWTAIREAFMTLRPPGGPPTAHLAIARMYHEVPSLRARHLEKHLRWQTLLAPDIQRRLGLPESPAPDPRARAFVAAALACLDAAVDAWAESGGTADPVRLFDEAVAVVRERTVAPGPPEGAERETTDPSARPDR</sequence>
<evidence type="ECO:0000256" key="1">
    <source>
        <dbReference type="ARBA" id="ARBA00023015"/>
    </source>
</evidence>
<protein>
    <submittedName>
        <fullName evidence="7">TetR family transcriptional regulator</fullName>
    </submittedName>
</protein>
<feature type="region of interest" description="Disordered" evidence="5">
    <location>
        <begin position="195"/>
        <end position="219"/>
    </location>
</feature>
<dbReference type="Pfam" id="PF00440">
    <property type="entry name" value="TetR_N"/>
    <property type="match status" value="1"/>
</dbReference>
<dbReference type="PANTHER" id="PTHR30055">
    <property type="entry name" value="HTH-TYPE TRANSCRIPTIONAL REGULATOR RUTR"/>
    <property type="match status" value="1"/>
</dbReference>
<dbReference type="PANTHER" id="PTHR30055:SF238">
    <property type="entry name" value="MYCOFACTOCIN BIOSYNTHESIS TRANSCRIPTIONAL REGULATOR MFTR-RELATED"/>
    <property type="match status" value="1"/>
</dbReference>
<accession>A0A7W3T275</accession>